<dbReference type="PANTHER" id="PTHR13285">
    <property type="entry name" value="ACYLTRANSFERASE"/>
    <property type="match status" value="1"/>
</dbReference>
<keyword evidence="5 13" id="KW-1003">Cell membrane</keyword>
<dbReference type="EMBL" id="LXEP01000004">
    <property type="protein sequence ID" value="OAT23582.1"/>
    <property type="molecule type" value="Genomic_DNA"/>
</dbReference>
<dbReference type="InterPro" id="IPR024194">
    <property type="entry name" value="Ac/AlaTfrase_AlgI/DltB"/>
</dbReference>
<evidence type="ECO:0000256" key="10">
    <source>
        <dbReference type="ARBA" id="ARBA00023136"/>
    </source>
</evidence>
<evidence type="ECO:0000256" key="13">
    <source>
        <dbReference type="PIRNR" id="PIRNR016636"/>
    </source>
</evidence>
<dbReference type="RefSeq" id="WP_064511955.1">
    <property type="nucleotide sequence ID" value="NZ_LXEP01000004.1"/>
</dbReference>
<evidence type="ECO:0000256" key="9">
    <source>
        <dbReference type="ARBA" id="ARBA00022989"/>
    </source>
</evidence>
<dbReference type="PATRIC" id="fig|1354253.4.peg.504"/>
<dbReference type="Pfam" id="PF03062">
    <property type="entry name" value="MBOAT"/>
    <property type="match status" value="1"/>
</dbReference>
<evidence type="ECO:0000256" key="4">
    <source>
        <dbReference type="ARBA" id="ARBA00016084"/>
    </source>
</evidence>
<keyword evidence="10 13" id="KW-0472">Membrane</keyword>
<dbReference type="Proteomes" id="UP000078504">
    <property type="component" value="Unassembled WGS sequence"/>
</dbReference>
<evidence type="ECO:0000256" key="6">
    <source>
        <dbReference type="ARBA" id="ARBA00022679"/>
    </source>
</evidence>
<dbReference type="GO" id="GO:0005886">
    <property type="term" value="C:plasma membrane"/>
    <property type="evidence" value="ECO:0007669"/>
    <property type="project" value="UniProtKB-SubCell"/>
</dbReference>
<evidence type="ECO:0000256" key="1">
    <source>
        <dbReference type="ARBA" id="ARBA00004651"/>
    </source>
</evidence>
<feature type="transmembrane region" description="Helical" evidence="14">
    <location>
        <begin position="312"/>
        <end position="333"/>
    </location>
</feature>
<dbReference type="GO" id="GO:0016746">
    <property type="term" value="F:acyltransferase activity"/>
    <property type="evidence" value="ECO:0007669"/>
    <property type="project" value="UniProtKB-KW"/>
</dbReference>
<dbReference type="PIRSF" id="PIRSF016636">
    <property type="entry name" value="AlgI_DltB"/>
    <property type="match status" value="1"/>
</dbReference>
<comment type="caution">
    <text evidence="15">The sequence shown here is derived from an EMBL/GenBank/DDBJ whole genome shotgun (WGS) entry which is preliminary data.</text>
</comment>
<comment type="similarity">
    <text evidence="3 13">Belongs to the membrane-bound acyltransferase family.</text>
</comment>
<proteinExistence type="inferred from homology"/>
<evidence type="ECO:0000256" key="5">
    <source>
        <dbReference type="ARBA" id="ARBA00022475"/>
    </source>
</evidence>
<gene>
    <name evidence="15" type="ORF">M977_00491</name>
</gene>
<reference evidence="15 16" key="1">
    <citation type="submission" date="2016-04" db="EMBL/GenBank/DDBJ databases">
        <title>ATOL: Assembling a taxonomically balanced genome-scale reconstruction of the evolutionary history of the Enterobacteriaceae.</title>
        <authorList>
            <person name="Plunkett G.III."/>
            <person name="Neeno-Eckwall E.C."/>
            <person name="Glasner J.D."/>
            <person name="Perna N.T."/>
        </authorList>
    </citation>
    <scope>NUCLEOTIDE SEQUENCE [LARGE SCALE GENOMIC DNA]</scope>
    <source>
        <strain evidence="15 16">ATCC 51604</strain>
    </source>
</reference>
<evidence type="ECO:0000256" key="7">
    <source>
        <dbReference type="ARBA" id="ARBA00022692"/>
    </source>
</evidence>
<sequence length="373" mass="43263">MYTSAPFFAVLFASSLIFTVANRLLGNRLTYASLFSAFALFAVWGYVFKSQITIPILMFGYLYTIATLKDKTWLKTWQSVILSLLPLILVKLHLNNHWGMLGLSFMTFRAIDVLLYRNKKDSRDFFQYFSYLFLPFIILAGPMYRWRSWVQDISKPNFRLTTAVFLQSMEQIFYGIVQKFLFAMLIDNFIISHWSHRPVTMTVWVVMSMAYSFYLYFDFAGYSNMAIGAGRLFGLNLPANFNLPLLAKNPQDFWRRFHISLSEWLRDVVFMPIYMNLMKIDFFRNHKVTAQNIGIFCTLFCMGAWNGLELNYVVSGALFGSISVIHNMILWLAKHSPRMTSWLQKPLIVLTGRFLTLASAAVSLYIFSGMSPV</sequence>
<keyword evidence="9 14" id="KW-1133">Transmembrane helix</keyword>
<evidence type="ECO:0000313" key="16">
    <source>
        <dbReference type="Proteomes" id="UP000078504"/>
    </source>
</evidence>
<accession>A0A1B7I589</accession>
<feature type="transmembrane region" description="Helical" evidence="14">
    <location>
        <begin position="128"/>
        <end position="146"/>
    </location>
</feature>
<evidence type="ECO:0000313" key="15">
    <source>
        <dbReference type="EMBL" id="OAT23582.1"/>
    </source>
</evidence>
<keyword evidence="8" id="KW-0016">Alginate biosynthesis</keyword>
<feature type="transmembrane region" description="Helical" evidence="14">
    <location>
        <begin position="345"/>
        <end position="367"/>
    </location>
</feature>
<feature type="transmembrane region" description="Helical" evidence="14">
    <location>
        <begin position="172"/>
        <end position="191"/>
    </location>
</feature>
<feature type="transmembrane region" description="Helical" evidence="14">
    <location>
        <begin position="74"/>
        <end position="92"/>
    </location>
</feature>
<evidence type="ECO:0000256" key="2">
    <source>
        <dbReference type="ARBA" id="ARBA00005182"/>
    </source>
</evidence>
<feature type="transmembrane region" description="Helical" evidence="14">
    <location>
        <begin position="198"/>
        <end position="217"/>
    </location>
</feature>
<evidence type="ECO:0000256" key="11">
    <source>
        <dbReference type="ARBA" id="ARBA00023315"/>
    </source>
</evidence>
<protein>
    <recommendedName>
        <fullName evidence="4">Probable alginate O-acetylase AlgI</fullName>
    </recommendedName>
    <alternativeName>
        <fullName evidence="12">Alginate biosynthesis protein AlgI</fullName>
    </alternativeName>
</protein>
<organism evidence="15 16">
    <name type="scientific">Buttiauxella gaviniae ATCC 51604</name>
    <dbReference type="NCBI Taxonomy" id="1354253"/>
    <lineage>
        <taxon>Bacteria</taxon>
        <taxon>Pseudomonadati</taxon>
        <taxon>Pseudomonadota</taxon>
        <taxon>Gammaproteobacteria</taxon>
        <taxon>Enterobacterales</taxon>
        <taxon>Enterobacteriaceae</taxon>
        <taxon>Buttiauxella</taxon>
    </lineage>
</organism>
<comment type="pathway">
    <text evidence="2">Glycan biosynthesis; alginate biosynthesis.</text>
</comment>
<keyword evidence="7 14" id="KW-0812">Transmembrane</keyword>
<dbReference type="UniPathway" id="UPA00286"/>
<keyword evidence="11 13" id="KW-0012">Acyltransferase</keyword>
<dbReference type="PANTHER" id="PTHR13285:SF23">
    <property type="entry name" value="TEICHOIC ACID D-ALANYLTRANSFERASE"/>
    <property type="match status" value="1"/>
</dbReference>
<dbReference type="GO" id="GO:0042121">
    <property type="term" value="P:alginic acid biosynthetic process"/>
    <property type="evidence" value="ECO:0007669"/>
    <property type="project" value="UniProtKB-UniPathway"/>
</dbReference>
<keyword evidence="6 13" id="KW-0808">Transferase</keyword>
<evidence type="ECO:0000256" key="8">
    <source>
        <dbReference type="ARBA" id="ARBA00022841"/>
    </source>
</evidence>
<evidence type="ECO:0000256" key="3">
    <source>
        <dbReference type="ARBA" id="ARBA00010323"/>
    </source>
</evidence>
<evidence type="ECO:0000256" key="12">
    <source>
        <dbReference type="ARBA" id="ARBA00031030"/>
    </source>
</evidence>
<evidence type="ECO:0000256" key="14">
    <source>
        <dbReference type="SAM" id="Phobius"/>
    </source>
</evidence>
<dbReference type="InterPro" id="IPR004299">
    <property type="entry name" value="MBOAT_fam"/>
</dbReference>
<feature type="transmembrane region" description="Helical" evidence="14">
    <location>
        <begin position="33"/>
        <end position="62"/>
    </location>
</feature>
<comment type="subcellular location">
    <subcellularLocation>
        <location evidence="1">Cell membrane</location>
        <topology evidence="1">Multi-pass membrane protein</topology>
    </subcellularLocation>
</comment>
<dbReference type="InterPro" id="IPR051085">
    <property type="entry name" value="MB_O-acyltransferase"/>
</dbReference>
<name>A0A1B7I589_9ENTR</name>
<dbReference type="AlphaFoldDB" id="A0A1B7I589"/>